<gene>
    <name evidence="2" type="ORF">SEMRO_1895_G303990.1</name>
</gene>
<evidence type="ECO:0000313" key="2">
    <source>
        <dbReference type="EMBL" id="CAB9526820.1"/>
    </source>
</evidence>
<sequence>MLCQNDAFQTVLRAVDRTDDAMNNSDRDMNPKNEDADHGVEEAAETHVNMDHGTGEEQNDDHDDNVVVEEDAVGDHDEPALYRDEEDDSDVDHALQGPPW</sequence>
<organism evidence="2 3">
    <name type="scientific">Seminavis robusta</name>
    <dbReference type="NCBI Taxonomy" id="568900"/>
    <lineage>
        <taxon>Eukaryota</taxon>
        <taxon>Sar</taxon>
        <taxon>Stramenopiles</taxon>
        <taxon>Ochrophyta</taxon>
        <taxon>Bacillariophyta</taxon>
        <taxon>Bacillariophyceae</taxon>
        <taxon>Bacillariophycidae</taxon>
        <taxon>Naviculales</taxon>
        <taxon>Naviculaceae</taxon>
        <taxon>Seminavis</taxon>
    </lineage>
</organism>
<feature type="compositionally biased region" description="Basic and acidic residues" evidence="1">
    <location>
        <begin position="73"/>
        <end position="83"/>
    </location>
</feature>
<feature type="compositionally biased region" description="Acidic residues" evidence="1">
    <location>
        <begin position="57"/>
        <end position="72"/>
    </location>
</feature>
<evidence type="ECO:0000313" key="3">
    <source>
        <dbReference type="Proteomes" id="UP001153069"/>
    </source>
</evidence>
<dbReference type="EMBL" id="CAICTM010001893">
    <property type="protein sequence ID" value="CAB9526820.1"/>
    <property type="molecule type" value="Genomic_DNA"/>
</dbReference>
<feature type="region of interest" description="Disordered" evidence="1">
    <location>
        <begin position="16"/>
        <end position="100"/>
    </location>
</feature>
<proteinExistence type="predicted"/>
<evidence type="ECO:0000256" key="1">
    <source>
        <dbReference type="SAM" id="MobiDB-lite"/>
    </source>
</evidence>
<comment type="caution">
    <text evidence="2">The sequence shown here is derived from an EMBL/GenBank/DDBJ whole genome shotgun (WGS) entry which is preliminary data.</text>
</comment>
<protein>
    <submittedName>
        <fullName evidence="2">Uncharacterized protein</fullName>
    </submittedName>
</protein>
<keyword evidence="3" id="KW-1185">Reference proteome</keyword>
<dbReference type="Proteomes" id="UP001153069">
    <property type="component" value="Unassembled WGS sequence"/>
</dbReference>
<dbReference type="AlphaFoldDB" id="A0A9N8EY04"/>
<feature type="compositionally biased region" description="Basic and acidic residues" evidence="1">
    <location>
        <begin position="16"/>
        <end position="55"/>
    </location>
</feature>
<reference evidence="2" key="1">
    <citation type="submission" date="2020-06" db="EMBL/GenBank/DDBJ databases">
        <authorList>
            <consortium name="Plant Systems Biology data submission"/>
        </authorList>
    </citation>
    <scope>NUCLEOTIDE SEQUENCE</scope>
    <source>
        <strain evidence="2">D6</strain>
    </source>
</reference>
<name>A0A9N8EY04_9STRA</name>
<accession>A0A9N8EY04</accession>